<dbReference type="VEuPathDB" id="CryptoDB:GNI_179900"/>
<sequence length="295" mass="32211">MAVVSDGKGAAEVVVLAPPSELLESCLTDYDWLSRWNRRRVYHPPGESEKQAKASARIESLLARAMKNHLHDADPSAANAALKKAFGKKLMEWLETENAGDTEVDWSKKLEITDVRPLDADEQEQVRDQVPAKWLPKIQDSMSFMNCIEIEGQAIRERSEGFWRRPGLSKRLGIAGVATVSGLTITGLLLYRFGSRDGSLPPLSPRVATNSSSPSNTTAYSSSPTHSTLSGTATPGNTATSSSLLTTRFPSKTQLPSSALHPYEAEALKYQRALAYDCLAVSESDLVNQCHPNPE</sequence>
<keyword evidence="2" id="KW-1133">Transmembrane helix</keyword>
<feature type="transmembrane region" description="Helical" evidence="2">
    <location>
        <begin position="172"/>
        <end position="194"/>
    </location>
</feature>
<dbReference type="AlphaFoldDB" id="A0A023AXC5"/>
<keyword evidence="2" id="KW-0472">Membrane</keyword>
<dbReference type="GeneID" id="22916058"/>
<reference evidence="3" key="1">
    <citation type="submission" date="2013-12" db="EMBL/GenBank/DDBJ databases">
        <authorList>
            <person name="Omoto C.K."/>
            <person name="Sibley D."/>
            <person name="Venepally P."/>
            <person name="Hadjithomas M."/>
            <person name="Karamycheva S."/>
            <person name="Brunk B."/>
            <person name="Roos D."/>
            <person name="Caler E."/>
            <person name="Lorenzi H."/>
        </authorList>
    </citation>
    <scope>NUCLEOTIDE SEQUENCE</scope>
</reference>
<keyword evidence="4" id="KW-1185">Reference proteome</keyword>
<protein>
    <submittedName>
        <fullName evidence="3">Transmembrane protein</fullName>
    </submittedName>
</protein>
<accession>A0A023AXC5</accession>
<organism evidence="3 4">
    <name type="scientific">Gregarina niphandrodes</name>
    <name type="common">Septate eugregarine</name>
    <dbReference type="NCBI Taxonomy" id="110365"/>
    <lineage>
        <taxon>Eukaryota</taxon>
        <taxon>Sar</taxon>
        <taxon>Alveolata</taxon>
        <taxon>Apicomplexa</taxon>
        <taxon>Conoidasida</taxon>
        <taxon>Gregarinasina</taxon>
        <taxon>Eugregarinorida</taxon>
        <taxon>Gregarinidae</taxon>
        <taxon>Gregarina</taxon>
    </lineage>
</organism>
<evidence type="ECO:0000313" key="3">
    <source>
        <dbReference type="EMBL" id="EZG43257.1"/>
    </source>
</evidence>
<feature type="compositionally biased region" description="Low complexity" evidence="1">
    <location>
        <begin position="208"/>
        <end position="225"/>
    </location>
</feature>
<feature type="compositionally biased region" description="Polar residues" evidence="1">
    <location>
        <begin position="226"/>
        <end position="246"/>
    </location>
</feature>
<dbReference type="RefSeq" id="XP_011133486.1">
    <property type="nucleotide sequence ID" value="XM_011135184.1"/>
</dbReference>
<dbReference type="Proteomes" id="UP000019763">
    <property type="component" value="Unassembled WGS sequence"/>
</dbReference>
<name>A0A023AXC5_GRENI</name>
<keyword evidence="2 3" id="KW-0812">Transmembrane</keyword>
<comment type="caution">
    <text evidence="3">The sequence shown here is derived from an EMBL/GenBank/DDBJ whole genome shotgun (WGS) entry which is preliminary data.</text>
</comment>
<feature type="region of interest" description="Disordered" evidence="1">
    <location>
        <begin position="202"/>
        <end position="246"/>
    </location>
</feature>
<evidence type="ECO:0000256" key="1">
    <source>
        <dbReference type="SAM" id="MobiDB-lite"/>
    </source>
</evidence>
<evidence type="ECO:0000313" key="4">
    <source>
        <dbReference type="Proteomes" id="UP000019763"/>
    </source>
</evidence>
<dbReference type="EMBL" id="AFNH02001357">
    <property type="protein sequence ID" value="EZG43257.1"/>
    <property type="molecule type" value="Genomic_DNA"/>
</dbReference>
<evidence type="ECO:0000256" key="2">
    <source>
        <dbReference type="SAM" id="Phobius"/>
    </source>
</evidence>
<gene>
    <name evidence="3" type="ORF">GNI_179900</name>
</gene>
<proteinExistence type="predicted"/>
<feature type="non-terminal residue" evidence="3">
    <location>
        <position position="295"/>
    </location>
</feature>